<dbReference type="InterPro" id="IPR004413">
    <property type="entry name" value="GatB"/>
</dbReference>
<dbReference type="NCBIfam" id="TIGR00133">
    <property type="entry name" value="gatB"/>
    <property type="match status" value="1"/>
</dbReference>
<evidence type="ECO:0000259" key="9">
    <source>
        <dbReference type="SMART" id="SM00845"/>
    </source>
</evidence>
<name>A0A1E4SPK2_9ASCO</name>
<dbReference type="GO" id="GO:0050567">
    <property type="term" value="F:glutaminyl-tRNA synthase (glutamine-hydrolyzing) activity"/>
    <property type="evidence" value="ECO:0007669"/>
    <property type="project" value="UniProtKB-UniRule"/>
</dbReference>
<evidence type="ECO:0000256" key="5">
    <source>
        <dbReference type="ARBA" id="ARBA00022917"/>
    </source>
</evidence>
<keyword evidence="4 8" id="KW-0067">ATP-binding</keyword>
<dbReference type="InterPro" id="IPR014746">
    <property type="entry name" value="Gln_synth/guanido_kin_cat_dom"/>
</dbReference>
<comment type="catalytic activity">
    <reaction evidence="7 8">
        <text>L-glutamyl-tRNA(Gln) + L-glutamine + ATP + H2O = L-glutaminyl-tRNA(Gln) + L-glutamate + ADP + phosphate + H(+)</text>
        <dbReference type="Rhea" id="RHEA:17521"/>
        <dbReference type="Rhea" id="RHEA-COMP:9681"/>
        <dbReference type="Rhea" id="RHEA-COMP:9684"/>
        <dbReference type="ChEBI" id="CHEBI:15377"/>
        <dbReference type="ChEBI" id="CHEBI:15378"/>
        <dbReference type="ChEBI" id="CHEBI:29985"/>
        <dbReference type="ChEBI" id="CHEBI:30616"/>
        <dbReference type="ChEBI" id="CHEBI:43474"/>
        <dbReference type="ChEBI" id="CHEBI:58359"/>
        <dbReference type="ChEBI" id="CHEBI:78520"/>
        <dbReference type="ChEBI" id="CHEBI:78521"/>
        <dbReference type="ChEBI" id="CHEBI:456216"/>
    </reaction>
</comment>
<dbReference type="SUPFAM" id="SSF89095">
    <property type="entry name" value="GatB/YqeY motif"/>
    <property type="match status" value="1"/>
</dbReference>
<keyword evidence="6 8" id="KW-0496">Mitochondrion</keyword>
<dbReference type="PROSITE" id="PS01234">
    <property type="entry name" value="GATB"/>
    <property type="match status" value="1"/>
</dbReference>
<reference evidence="11" key="1">
    <citation type="submission" date="2016-05" db="EMBL/GenBank/DDBJ databases">
        <title>Comparative genomics of biotechnologically important yeasts.</title>
        <authorList>
            <consortium name="DOE Joint Genome Institute"/>
            <person name="Riley R."/>
            <person name="Haridas S."/>
            <person name="Wolfe K.H."/>
            <person name="Lopes M.R."/>
            <person name="Hittinger C.T."/>
            <person name="Goker M."/>
            <person name="Salamov A."/>
            <person name="Wisecaver J."/>
            <person name="Long T.M."/>
            <person name="Aerts A.L."/>
            <person name="Barry K."/>
            <person name="Choi C."/>
            <person name="Clum A."/>
            <person name="Coughlan A.Y."/>
            <person name="Deshpande S."/>
            <person name="Douglass A.P."/>
            <person name="Hanson S.J."/>
            <person name="Klenk H.-P."/>
            <person name="Labutti K."/>
            <person name="Lapidus A."/>
            <person name="Lindquist E."/>
            <person name="Lipzen A."/>
            <person name="Meier-Kolthoff J.P."/>
            <person name="Ohm R.A."/>
            <person name="Otillar R.P."/>
            <person name="Pangilinan J."/>
            <person name="Peng Y."/>
            <person name="Rokas A."/>
            <person name="Rosa C.A."/>
            <person name="Scheuner C."/>
            <person name="Sibirny A.A."/>
            <person name="Slot J.C."/>
            <person name="Stielow J.B."/>
            <person name="Sun H."/>
            <person name="Kurtzman C.P."/>
            <person name="Blackwell M."/>
            <person name="Grigoriev I.V."/>
            <person name="Jeffries T.W."/>
        </authorList>
    </citation>
    <scope>NUCLEOTIDE SEQUENCE [LARGE SCALE GENOMIC DNA]</scope>
    <source>
        <strain evidence="11">NRRL Y-17324</strain>
    </source>
</reference>
<dbReference type="OrthoDB" id="1722066at2759"/>
<keyword evidence="10" id="KW-0808">Transferase</keyword>
<dbReference type="InterPro" id="IPR006075">
    <property type="entry name" value="Asn/Gln-tRNA_Trfase_suB/E_cat"/>
</dbReference>
<sequence length="504" mass="57738">MIFKRLLRTGSKFNLDPNYKFKCGVEIHTQLKSKYKLFSLSKTSFNAEPNSNVSYFDCGLPGSQPKLNPEALYLALKTAVAMNSDIQLNSTFERKHYFYPDQPLGYQITQHYHPIAKNGYLELSGRYDNIPEDSKIINIEQIQIEQDTGKTNYDKFGQTIKVDLNRSNTPLIELVTKPDFENLEQVRAFVKKYQTIVRHLDICSGDLETGAIRVDVNISINGNPRVEIKNLGSHSEIQDALKFEYQRQKTALENRHSIVQETRGWNGKETLSLRSKEDAVDYRYVPDSELPIIRLSAGIAEEISSQLPELPQTILERLCGKTYGLELKYARFLVENKEILAYYNEIFDNIVVENKKPVKLANNWLFHELMGAFSKLDQKFDVELFPPRKLSALILKVTDNKISQTSAKILLSQVIQNPEDVQLSIDELIEQYDLGNPEDMSELELDEAVGEICQEIIETNMDVVEKIKNGQKNSMKYLIGLAMRETQGKVKASEFAKKFNNLLK</sequence>
<dbReference type="GO" id="GO:0016740">
    <property type="term" value="F:transferase activity"/>
    <property type="evidence" value="ECO:0007669"/>
    <property type="project" value="UniProtKB-KW"/>
</dbReference>
<comment type="subcellular location">
    <subcellularLocation>
        <location evidence="8">Mitochondrion</location>
    </subcellularLocation>
</comment>
<accession>A0A1E4SPK2</accession>
<dbReference type="Proteomes" id="UP000094285">
    <property type="component" value="Unassembled WGS sequence"/>
</dbReference>
<evidence type="ECO:0000313" key="10">
    <source>
        <dbReference type="EMBL" id="ODV81425.1"/>
    </source>
</evidence>
<dbReference type="InterPro" id="IPR003789">
    <property type="entry name" value="Asn/Gln_tRNA_amidoTrase-B-like"/>
</dbReference>
<dbReference type="Pfam" id="PF02637">
    <property type="entry name" value="GatB_Yqey"/>
    <property type="match status" value="1"/>
</dbReference>
<dbReference type="GO" id="GO:0030956">
    <property type="term" value="C:glutamyl-tRNA(Gln) amidotransferase complex"/>
    <property type="evidence" value="ECO:0007669"/>
    <property type="project" value="UniProtKB-UniRule"/>
</dbReference>
<dbReference type="InterPro" id="IPR018027">
    <property type="entry name" value="Asn/Gln_amidotransferase"/>
</dbReference>
<dbReference type="PANTHER" id="PTHR11659:SF0">
    <property type="entry name" value="GLUTAMYL-TRNA(GLN) AMIDOTRANSFERASE SUBUNIT B, MITOCHONDRIAL"/>
    <property type="match status" value="1"/>
</dbReference>
<evidence type="ECO:0000256" key="3">
    <source>
        <dbReference type="ARBA" id="ARBA00022741"/>
    </source>
</evidence>
<dbReference type="Pfam" id="PF02934">
    <property type="entry name" value="GatB_N"/>
    <property type="match status" value="1"/>
</dbReference>
<dbReference type="GO" id="GO:0005739">
    <property type="term" value="C:mitochondrion"/>
    <property type="evidence" value="ECO:0007669"/>
    <property type="project" value="UniProtKB-SubCell"/>
</dbReference>
<keyword evidence="2 8" id="KW-0436">Ligase</keyword>
<dbReference type="InterPro" id="IPR023168">
    <property type="entry name" value="GatB_Yqey_C_2"/>
</dbReference>
<dbReference type="SUPFAM" id="SSF55931">
    <property type="entry name" value="Glutamine synthetase/guanido kinase"/>
    <property type="match status" value="1"/>
</dbReference>
<protein>
    <recommendedName>
        <fullName evidence="8">Glutamyl-tRNA(Gln) amidotransferase subunit B, mitochondrial</fullName>
        <shortName evidence="8">Glu-AdT subunit B</shortName>
        <ecNumber evidence="8">6.3.5.-</ecNumber>
    </recommendedName>
</protein>
<dbReference type="EMBL" id="KV453909">
    <property type="protein sequence ID" value="ODV81425.1"/>
    <property type="molecule type" value="Genomic_DNA"/>
</dbReference>
<dbReference type="EC" id="6.3.5.-" evidence="8"/>
<keyword evidence="11" id="KW-1185">Reference proteome</keyword>
<organism evidence="10 11">
    <name type="scientific">Suhomyces tanzawaensis NRRL Y-17324</name>
    <dbReference type="NCBI Taxonomy" id="984487"/>
    <lineage>
        <taxon>Eukaryota</taxon>
        <taxon>Fungi</taxon>
        <taxon>Dikarya</taxon>
        <taxon>Ascomycota</taxon>
        <taxon>Saccharomycotina</taxon>
        <taxon>Pichiomycetes</taxon>
        <taxon>Debaryomycetaceae</taxon>
        <taxon>Suhomyces</taxon>
    </lineage>
</organism>
<keyword evidence="5 8" id="KW-0648">Protein biosynthesis</keyword>
<proteinExistence type="inferred from homology"/>
<dbReference type="GO" id="GO:0032543">
    <property type="term" value="P:mitochondrial translation"/>
    <property type="evidence" value="ECO:0007669"/>
    <property type="project" value="UniProtKB-UniRule"/>
</dbReference>
<evidence type="ECO:0000256" key="4">
    <source>
        <dbReference type="ARBA" id="ARBA00022840"/>
    </source>
</evidence>
<evidence type="ECO:0000256" key="2">
    <source>
        <dbReference type="ARBA" id="ARBA00022598"/>
    </source>
</evidence>
<dbReference type="GO" id="GO:0070681">
    <property type="term" value="P:glutaminyl-tRNAGln biosynthesis via transamidation"/>
    <property type="evidence" value="ECO:0007669"/>
    <property type="project" value="UniProtKB-UniRule"/>
</dbReference>
<keyword evidence="3 8" id="KW-0547">Nucleotide-binding</keyword>
<evidence type="ECO:0000256" key="7">
    <source>
        <dbReference type="ARBA" id="ARBA00047913"/>
    </source>
</evidence>
<comment type="subunit">
    <text evidence="8">Subunit of the heterotrimeric GatFAB amidotransferase (AdT) complex, composed of A, B and F subunits.</text>
</comment>
<dbReference type="SMART" id="SM00845">
    <property type="entry name" value="GatB_Yqey"/>
    <property type="match status" value="1"/>
</dbReference>
<dbReference type="HAMAP" id="MF_00121">
    <property type="entry name" value="GatB"/>
    <property type="match status" value="1"/>
</dbReference>
<dbReference type="STRING" id="984487.A0A1E4SPK2"/>
<evidence type="ECO:0000256" key="6">
    <source>
        <dbReference type="ARBA" id="ARBA00023128"/>
    </source>
</evidence>
<gene>
    <name evidence="8" type="primary">PET112</name>
    <name evidence="10" type="ORF">CANTADRAFT_97896</name>
</gene>
<dbReference type="Gene3D" id="1.10.10.410">
    <property type="match status" value="1"/>
</dbReference>
<evidence type="ECO:0000313" key="11">
    <source>
        <dbReference type="Proteomes" id="UP000094285"/>
    </source>
</evidence>
<evidence type="ECO:0000256" key="8">
    <source>
        <dbReference type="HAMAP-Rule" id="MF_03147"/>
    </source>
</evidence>
<comment type="similarity">
    <text evidence="1 8">Belongs to the GatB/GatE family. GatB subfamily.</text>
</comment>
<dbReference type="InterPro" id="IPR017959">
    <property type="entry name" value="Asn/Gln-tRNA_amidoTrfase_suB/E"/>
</dbReference>
<evidence type="ECO:0000256" key="1">
    <source>
        <dbReference type="ARBA" id="ARBA00005306"/>
    </source>
</evidence>
<dbReference type="GO" id="GO:0005524">
    <property type="term" value="F:ATP binding"/>
    <property type="evidence" value="ECO:0007669"/>
    <property type="project" value="UniProtKB-KW"/>
</dbReference>
<dbReference type="NCBIfam" id="NF004012">
    <property type="entry name" value="PRK05477.1-2"/>
    <property type="match status" value="1"/>
</dbReference>
<dbReference type="RefSeq" id="XP_020066547.1">
    <property type="nucleotide sequence ID" value="XM_020212011.1"/>
</dbReference>
<dbReference type="GeneID" id="30986147"/>
<dbReference type="AlphaFoldDB" id="A0A1E4SPK2"/>
<feature type="domain" description="Asn/Gln amidotransferase" evidence="9">
    <location>
        <begin position="345"/>
        <end position="503"/>
    </location>
</feature>
<dbReference type="PANTHER" id="PTHR11659">
    <property type="entry name" value="GLUTAMYL-TRNA GLN AMIDOTRANSFERASE SUBUNIT B MITOCHONDRIAL AND PROKARYOTIC PET112-RELATED"/>
    <property type="match status" value="1"/>
</dbReference>
<dbReference type="InterPro" id="IPR017958">
    <property type="entry name" value="Gln-tRNA_amidoTrfase_suB_CS"/>
</dbReference>
<comment type="function">
    <text evidence="8">Allows the formation of correctly charged Gln-tRNA(Gln) through the transamidation of misacylated Glu-tRNA(Gln) in the mitochondria. The reaction takes place in the presence of glutamine and ATP through an activated gamma-phospho-Glu-tRNA(Gln).</text>
</comment>